<keyword evidence="1" id="KW-0472">Membrane</keyword>
<keyword evidence="3" id="KW-1185">Reference proteome</keyword>
<keyword evidence="1" id="KW-0812">Transmembrane</keyword>
<name>A0A512AWB9_9BACT</name>
<protein>
    <submittedName>
        <fullName evidence="2">Uncharacterized protein</fullName>
    </submittedName>
</protein>
<evidence type="ECO:0000313" key="2">
    <source>
        <dbReference type="EMBL" id="GEO04018.1"/>
    </source>
</evidence>
<reference evidence="2 3" key="1">
    <citation type="submission" date="2019-07" db="EMBL/GenBank/DDBJ databases">
        <title>Whole genome shotgun sequence of Adhaeribacter aerolatus NBRC 106133.</title>
        <authorList>
            <person name="Hosoyama A."/>
            <person name="Uohara A."/>
            <person name="Ohji S."/>
            <person name="Ichikawa N."/>
        </authorList>
    </citation>
    <scope>NUCLEOTIDE SEQUENCE [LARGE SCALE GENOMIC DNA]</scope>
    <source>
        <strain evidence="2 3">NBRC 106133</strain>
    </source>
</reference>
<dbReference type="EMBL" id="BJYS01000009">
    <property type="protein sequence ID" value="GEO04018.1"/>
    <property type="molecule type" value="Genomic_DNA"/>
</dbReference>
<evidence type="ECO:0000256" key="1">
    <source>
        <dbReference type="SAM" id="Phobius"/>
    </source>
</evidence>
<comment type="caution">
    <text evidence="2">The sequence shown here is derived from an EMBL/GenBank/DDBJ whole genome shotgun (WGS) entry which is preliminary data.</text>
</comment>
<organism evidence="2 3">
    <name type="scientific">Adhaeribacter aerolatus</name>
    <dbReference type="NCBI Taxonomy" id="670289"/>
    <lineage>
        <taxon>Bacteria</taxon>
        <taxon>Pseudomonadati</taxon>
        <taxon>Bacteroidota</taxon>
        <taxon>Cytophagia</taxon>
        <taxon>Cytophagales</taxon>
        <taxon>Hymenobacteraceae</taxon>
        <taxon>Adhaeribacter</taxon>
    </lineage>
</organism>
<feature type="transmembrane region" description="Helical" evidence="1">
    <location>
        <begin position="41"/>
        <end position="61"/>
    </location>
</feature>
<feature type="transmembrane region" description="Helical" evidence="1">
    <location>
        <begin position="189"/>
        <end position="211"/>
    </location>
</feature>
<evidence type="ECO:0000313" key="3">
    <source>
        <dbReference type="Proteomes" id="UP000321532"/>
    </source>
</evidence>
<feature type="transmembrane region" description="Helical" evidence="1">
    <location>
        <begin position="85"/>
        <end position="107"/>
    </location>
</feature>
<dbReference type="AlphaFoldDB" id="A0A512AWB9"/>
<sequence>MLNMKNSLLNFSHFVDSKSLETARTTKDGEFNLEPGAIAKFFLSIILLLTIAHAIAIYLIFNFPDSNRVVSLMDKYFNFNNESNFPSFISAVNLLIAAGLLFFIASFSVTEKLKKNKKFWRLLGCIFLFLCFDEATQIHEELVLTVRNRMPNLSGIFYYAWVIPYSVLFLGVVVYFMRFVLALPAKTRNLFFISGFLFVFGAIGCELVEGYIEKFYGRNLIYNLFTTVEEFLEMVSIVIFIYALLDYITLYKSKFTLLIKHKS</sequence>
<proteinExistence type="predicted"/>
<keyword evidence="1" id="KW-1133">Transmembrane helix</keyword>
<feature type="transmembrane region" description="Helical" evidence="1">
    <location>
        <begin position="119"/>
        <end position="136"/>
    </location>
</feature>
<accession>A0A512AWB9</accession>
<gene>
    <name evidence="2" type="ORF">AAE02nite_16820</name>
</gene>
<dbReference type="Proteomes" id="UP000321532">
    <property type="component" value="Unassembled WGS sequence"/>
</dbReference>
<feature type="transmembrane region" description="Helical" evidence="1">
    <location>
        <begin position="231"/>
        <end position="250"/>
    </location>
</feature>
<feature type="transmembrane region" description="Helical" evidence="1">
    <location>
        <begin position="156"/>
        <end position="177"/>
    </location>
</feature>